<dbReference type="PANTHER" id="PTHR31527">
    <property type="entry name" value="RE64534P"/>
    <property type="match status" value="1"/>
</dbReference>
<evidence type="ECO:0000313" key="3">
    <source>
        <dbReference type="Proteomes" id="UP001597327"/>
    </source>
</evidence>
<dbReference type="Proteomes" id="UP001597327">
    <property type="component" value="Unassembled WGS sequence"/>
</dbReference>
<feature type="domain" description="DUF1989" evidence="1">
    <location>
        <begin position="4"/>
        <end position="169"/>
    </location>
</feature>
<accession>A0ABW4JVB1</accession>
<reference evidence="3" key="1">
    <citation type="journal article" date="2019" name="Int. J. Syst. Evol. Microbiol.">
        <title>The Global Catalogue of Microorganisms (GCM) 10K type strain sequencing project: providing services to taxonomists for standard genome sequencing and annotation.</title>
        <authorList>
            <consortium name="The Broad Institute Genomics Platform"/>
            <consortium name="The Broad Institute Genome Sequencing Center for Infectious Disease"/>
            <person name="Wu L."/>
            <person name="Ma J."/>
        </authorList>
    </citation>
    <scope>NUCLEOTIDE SEQUENCE [LARGE SCALE GENOMIC DNA]</scope>
    <source>
        <strain evidence="3">JCM 3369</strain>
    </source>
</reference>
<protein>
    <submittedName>
        <fullName evidence="2">DUF1989 domain-containing protein</fullName>
    </submittedName>
</protein>
<dbReference type="InterPro" id="IPR018959">
    <property type="entry name" value="DUF1989"/>
</dbReference>
<sequence length="209" mass="23229">MRLRIDPRTGTAFELERGHYLTVIDPEGEQVSDLVAYNRDDTDEVISSGRSIDYASTLFLTTGHVLYSNRSRPMLTIVADEVGRHDFTLTPCSCDTFRILYGDRTPHHGCQGNLERALAPYSIPGDRIPIAFNVFMHVDVDGASGKIRVLPPKSRPGQRIVFRAEQDLVIAMTACSAGQSNNFRYKPIDFEVSATCPDWAREAAEPVPA</sequence>
<organism evidence="2 3">
    <name type="scientific">Roseibium aestuarii</name>
    <dbReference type="NCBI Taxonomy" id="2600299"/>
    <lineage>
        <taxon>Bacteria</taxon>
        <taxon>Pseudomonadati</taxon>
        <taxon>Pseudomonadota</taxon>
        <taxon>Alphaproteobacteria</taxon>
        <taxon>Hyphomicrobiales</taxon>
        <taxon>Stappiaceae</taxon>
        <taxon>Roseibium</taxon>
    </lineage>
</organism>
<evidence type="ECO:0000313" key="2">
    <source>
        <dbReference type="EMBL" id="MFD1694628.1"/>
    </source>
</evidence>
<keyword evidence="3" id="KW-1185">Reference proteome</keyword>
<comment type="caution">
    <text evidence="2">The sequence shown here is derived from an EMBL/GenBank/DDBJ whole genome shotgun (WGS) entry which is preliminary data.</text>
</comment>
<gene>
    <name evidence="2" type="ORF">ACFSC7_03815</name>
</gene>
<proteinExistence type="predicted"/>
<dbReference type="PANTHER" id="PTHR31527:SF0">
    <property type="entry name" value="RE64534P"/>
    <property type="match status" value="1"/>
</dbReference>
<dbReference type="RefSeq" id="WP_149891540.1">
    <property type="nucleotide sequence ID" value="NZ_JBHUFA010000001.1"/>
</dbReference>
<dbReference type="Pfam" id="PF09347">
    <property type="entry name" value="DUF1989"/>
    <property type="match status" value="1"/>
</dbReference>
<name>A0ABW4JVB1_9HYPH</name>
<evidence type="ECO:0000259" key="1">
    <source>
        <dbReference type="Pfam" id="PF09347"/>
    </source>
</evidence>
<dbReference type="EMBL" id="JBHUFA010000001">
    <property type="protein sequence ID" value="MFD1694628.1"/>
    <property type="molecule type" value="Genomic_DNA"/>
</dbReference>